<sequence length="394" mass="43188">MTLVQDPTRRERDGRSRAEQAAADRLEAVRRLVTGALGADAAALLPDDTNPGALANGLPPVVAALRVALADRPALDGRAERLLRAALATQDLAAEAQARVVGLRAQLDADVERGLAELRGITSPNELLDRACQQVVRSCGFRRAMLSRVEGTTWQPWQVRFDEDRDAEATFATWMDGVRIDLDEAPLEREVLEQRRPALVLDATADPRVHAGIVAAGRTRSYVVAPIIPAGRVVGFLHADHMPSQRPVDETDRYALWAFAEGFGRLYERAVLIERLQAQRSQIHETFDLAEEMMASLATADLELVRDPTRSRQEQPAAGEGDGPVPRAEIDALLTEREREVLQLMVRGLANGAIAERLVIKEGTVKSHVKHILRKLGAVNRAEAISRYLGGAFD</sequence>
<dbReference type="InterPro" id="IPR000792">
    <property type="entry name" value="Tscrpt_reg_LuxR_C"/>
</dbReference>
<accession>A0A2T4UJZ2</accession>
<evidence type="ECO:0000256" key="1">
    <source>
        <dbReference type="ARBA" id="ARBA00023015"/>
    </source>
</evidence>
<dbReference type="InterPro" id="IPR036388">
    <property type="entry name" value="WH-like_DNA-bd_sf"/>
</dbReference>
<dbReference type="GO" id="GO:0003677">
    <property type="term" value="F:DNA binding"/>
    <property type="evidence" value="ECO:0007669"/>
    <property type="project" value="UniProtKB-KW"/>
</dbReference>
<gene>
    <name evidence="6" type="ORF">C7Y72_07575</name>
</gene>
<dbReference type="Gene3D" id="1.10.10.10">
    <property type="entry name" value="Winged helix-like DNA-binding domain superfamily/Winged helix DNA-binding domain"/>
    <property type="match status" value="1"/>
</dbReference>
<dbReference type="CDD" id="cd06170">
    <property type="entry name" value="LuxR_C_like"/>
    <property type="match status" value="1"/>
</dbReference>
<dbReference type="SMART" id="SM00065">
    <property type="entry name" value="GAF"/>
    <property type="match status" value="1"/>
</dbReference>
<dbReference type="Proteomes" id="UP000240739">
    <property type="component" value="Unassembled WGS sequence"/>
</dbReference>
<dbReference type="GO" id="GO:0006355">
    <property type="term" value="P:regulation of DNA-templated transcription"/>
    <property type="evidence" value="ECO:0007669"/>
    <property type="project" value="InterPro"/>
</dbReference>
<dbReference type="Pfam" id="PF00196">
    <property type="entry name" value="GerE"/>
    <property type="match status" value="1"/>
</dbReference>
<dbReference type="PRINTS" id="PR00038">
    <property type="entry name" value="HTHLUXR"/>
</dbReference>
<keyword evidence="7" id="KW-1185">Reference proteome</keyword>
<evidence type="ECO:0000256" key="4">
    <source>
        <dbReference type="SAM" id="MobiDB-lite"/>
    </source>
</evidence>
<dbReference type="Gene3D" id="3.30.450.40">
    <property type="match status" value="1"/>
</dbReference>
<dbReference type="InterPro" id="IPR003018">
    <property type="entry name" value="GAF"/>
</dbReference>
<evidence type="ECO:0000256" key="3">
    <source>
        <dbReference type="ARBA" id="ARBA00023163"/>
    </source>
</evidence>
<dbReference type="RefSeq" id="WP_107568162.1">
    <property type="nucleotide sequence ID" value="NZ_PYYB01000001.1"/>
</dbReference>
<dbReference type="PROSITE" id="PS50043">
    <property type="entry name" value="HTH_LUXR_2"/>
    <property type="match status" value="1"/>
</dbReference>
<reference evidence="6 7" key="1">
    <citation type="submission" date="2018-03" db="EMBL/GenBank/DDBJ databases">
        <title>Aquarubrobacter algicola gen. nov., sp. nov., a novel actinobacterium isolated from shallow eutrophic lake during the end of cyanobacterial harmful algal blooms.</title>
        <authorList>
            <person name="Chun S.J."/>
        </authorList>
    </citation>
    <scope>NUCLEOTIDE SEQUENCE [LARGE SCALE GENOMIC DNA]</scope>
    <source>
        <strain evidence="6 7">Seoho-28</strain>
    </source>
</reference>
<dbReference type="AlphaFoldDB" id="A0A2T4UJZ2"/>
<dbReference type="SUPFAM" id="SSF55781">
    <property type="entry name" value="GAF domain-like"/>
    <property type="match status" value="1"/>
</dbReference>
<comment type="caution">
    <text evidence="6">The sequence shown here is derived from an EMBL/GenBank/DDBJ whole genome shotgun (WGS) entry which is preliminary data.</text>
</comment>
<feature type="compositionally biased region" description="Basic and acidic residues" evidence="4">
    <location>
        <begin position="7"/>
        <end position="22"/>
    </location>
</feature>
<dbReference type="SUPFAM" id="SSF46894">
    <property type="entry name" value="C-terminal effector domain of the bipartite response regulators"/>
    <property type="match status" value="1"/>
</dbReference>
<feature type="region of interest" description="Disordered" evidence="4">
    <location>
        <begin position="306"/>
        <end position="326"/>
    </location>
</feature>
<evidence type="ECO:0000256" key="2">
    <source>
        <dbReference type="ARBA" id="ARBA00023125"/>
    </source>
</evidence>
<keyword evidence="1" id="KW-0805">Transcription regulation</keyword>
<dbReference type="PROSITE" id="PS00622">
    <property type="entry name" value="HTH_LUXR_1"/>
    <property type="match status" value="1"/>
</dbReference>
<dbReference type="SMART" id="SM00421">
    <property type="entry name" value="HTH_LUXR"/>
    <property type="match status" value="1"/>
</dbReference>
<feature type="region of interest" description="Disordered" evidence="4">
    <location>
        <begin position="1"/>
        <end position="22"/>
    </location>
</feature>
<dbReference type="InterPro" id="IPR016032">
    <property type="entry name" value="Sig_transdc_resp-reg_C-effctor"/>
</dbReference>
<dbReference type="Pfam" id="PF01590">
    <property type="entry name" value="GAF"/>
    <property type="match status" value="1"/>
</dbReference>
<evidence type="ECO:0000313" key="6">
    <source>
        <dbReference type="EMBL" id="PTL59517.1"/>
    </source>
</evidence>
<dbReference type="PANTHER" id="PTHR44688">
    <property type="entry name" value="DNA-BINDING TRANSCRIPTIONAL ACTIVATOR DEVR_DOSR"/>
    <property type="match status" value="1"/>
</dbReference>
<dbReference type="InterPro" id="IPR029016">
    <property type="entry name" value="GAF-like_dom_sf"/>
</dbReference>
<feature type="domain" description="HTH luxR-type" evidence="5">
    <location>
        <begin position="327"/>
        <end position="392"/>
    </location>
</feature>
<organism evidence="6 7">
    <name type="scientific">Paraconexibacter algicola</name>
    <dbReference type="NCBI Taxonomy" id="2133960"/>
    <lineage>
        <taxon>Bacteria</taxon>
        <taxon>Bacillati</taxon>
        <taxon>Actinomycetota</taxon>
        <taxon>Thermoleophilia</taxon>
        <taxon>Solirubrobacterales</taxon>
        <taxon>Paraconexibacteraceae</taxon>
        <taxon>Paraconexibacter</taxon>
    </lineage>
</organism>
<keyword evidence="3" id="KW-0804">Transcription</keyword>
<protein>
    <submittedName>
        <fullName evidence="6">LuxR family transcriptional regulator</fullName>
    </submittedName>
</protein>
<evidence type="ECO:0000313" key="7">
    <source>
        <dbReference type="Proteomes" id="UP000240739"/>
    </source>
</evidence>
<name>A0A2T4UJZ2_9ACTN</name>
<dbReference type="OrthoDB" id="161302at2"/>
<keyword evidence="2" id="KW-0238">DNA-binding</keyword>
<dbReference type="PANTHER" id="PTHR44688:SF16">
    <property type="entry name" value="DNA-BINDING TRANSCRIPTIONAL ACTIVATOR DEVR_DOSR"/>
    <property type="match status" value="1"/>
</dbReference>
<dbReference type="EMBL" id="PYYB01000001">
    <property type="protein sequence ID" value="PTL59517.1"/>
    <property type="molecule type" value="Genomic_DNA"/>
</dbReference>
<evidence type="ECO:0000259" key="5">
    <source>
        <dbReference type="PROSITE" id="PS50043"/>
    </source>
</evidence>
<proteinExistence type="predicted"/>